<dbReference type="STRING" id="1150625.Q75_06700"/>
<dbReference type="InterPro" id="IPR000182">
    <property type="entry name" value="GNAT_dom"/>
</dbReference>
<dbReference type="OrthoDB" id="9795206at2"/>
<dbReference type="PATRIC" id="fig|1150625.3.peg.1404"/>
<dbReference type="Gene3D" id="3.40.630.30">
    <property type="match status" value="1"/>
</dbReference>
<name>A0A147K990_9BACI</name>
<dbReference type="PROSITE" id="PS51186">
    <property type="entry name" value="GNAT"/>
    <property type="match status" value="1"/>
</dbReference>
<evidence type="ECO:0000313" key="2">
    <source>
        <dbReference type="EMBL" id="KUP06898.1"/>
    </source>
</evidence>
<comment type="caution">
    <text evidence="2">The sequence shown here is derived from an EMBL/GenBank/DDBJ whole genome shotgun (WGS) entry which is preliminary data.</text>
</comment>
<dbReference type="InterPro" id="IPR016181">
    <property type="entry name" value="Acyl_CoA_acyltransferase"/>
</dbReference>
<dbReference type="PANTHER" id="PTHR43415:SF3">
    <property type="entry name" value="GNAT-FAMILY ACETYLTRANSFERASE"/>
    <property type="match status" value="1"/>
</dbReference>
<organism evidence="2 3">
    <name type="scientific">Bacillus coahuilensis p1.1.43</name>
    <dbReference type="NCBI Taxonomy" id="1150625"/>
    <lineage>
        <taxon>Bacteria</taxon>
        <taxon>Bacillati</taxon>
        <taxon>Bacillota</taxon>
        <taxon>Bacilli</taxon>
        <taxon>Bacillales</taxon>
        <taxon>Bacillaceae</taxon>
        <taxon>Bacillus</taxon>
    </lineage>
</organism>
<reference evidence="2 3" key="1">
    <citation type="journal article" date="2016" name="Front. Microbiol.">
        <title>Microevolution Analysis of Bacillus coahuilensis Unveils Differences in Phosphorus Acquisition Strategies and Their Regulation.</title>
        <authorList>
            <person name="Gomez-Lunar Z."/>
            <person name="Hernandez-Gonzalez I."/>
            <person name="Rodriguez-Torres M.D."/>
            <person name="Souza V."/>
            <person name="Olmedo-Alvarez G."/>
        </authorList>
    </citation>
    <scope>NUCLEOTIDE SEQUENCE [LARGE SCALE GENOMIC DNA]</scope>
    <source>
        <strain evidence="3">p1.1.43</strain>
    </source>
</reference>
<protein>
    <recommendedName>
        <fullName evidence="1">N-acetyltransferase domain-containing protein</fullName>
    </recommendedName>
</protein>
<keyword evidence="3" id="KW-1185">Reference proteome</keyword>
<gene>
    <name evidence="2" type="ORF">Q75_06700</name>
</gene>
<dbReference type="SUPFAM" id="SSF55729">
    <property type="entry name" value="Acyl-CoA N-acyltransferases (Nat)"/>
    <property type="match status" value="1"/>
</dbReference>
<evidence type="ECO:0000259" key="1">
    <source>
        <dbReference type="PROSITE" id="PS51186"/>
    </source>
</evidence>
<dbReference type="AlphaFoldDB" id="A0A147K990"/>
<dbReference type="Pfam" id="PF00583">
    <property type="entry name" value="Acetyltransf_1"/>
    <property type="match status" value="1"/>
</dbReference>
<accession>A0A147K990</accession>
<dbReference type="Proteomes" id="UP000074108">
    <property type="component" value="Unassembled WGS sequence"/>
</dbReference>
<dbReference type="GO" id="GO:0016747">
    <property type="term" value="F:acyltransferase activity, transferring groups other than amino-acyl groups"/>
    <property type="evidence" value="ECO:0007669"/>
    <property type="project" value="InterPro"/>
</dbReference>
<dbReference type="EMBL" id="LDYG01000025">
    <property type="protein sequence ID" value="KUP06898.1"/>
    <property type="molecule type" value="Genomic_DNA"/>
</dbReference>
<dbReference type="PANTHER" id="PTHR43415">
    <property type="entry name" value="SPERMIDINE N(1)-ACETYLTRANSFERASE"/>
    <property type="match status" value="1"/>
</dbReference>
<dbReference type="CDD" id="cd04301">
    <property type="entry name" value="NAT_SF"/>
    <property type="match status" value="1"/>
</dbReference>
<dbReference type="RefSeq" id="WP_059350830.1">
    <property type="nucleotide sequence ID" value="NZ_LDYG01000025.1"/>
</dbReference>
<evidence type="ECO:0000313" key="3">
    <source>
        <dbReference type="Proteomes" id="UP000074108"/>
    </source>
</evidence>
<proteinExistence type="predicted"/>
<feature type="domain" description="N-acetyltransferase" evidence="1">
    <location>
        <begin position="6"/>
        <end position="173"/>
    </location>
</feature>
<sequence>MNIRFEKVVSPTEQMIIKLNKWDNDPSLVHLTRPHPTKEAYNEQMEITADGLLKRLEHQHMYFIFIDDLLIGEMNYMIDPSHLARKVAGTAWIGITIGESIGRGKGIGYQALTYLENEIKNEGYKRIELGVFEFNHLAYLLYKKLNYKEFTRIPEFTYWNEKMWADIRMEKEL</sequence>